<keyword evidence="1" id="KW-0805">Transcription regulation</keyword>
<dbReference type="Proteomes" id="UP001201161">
    <property type="component" value="Unassembled WGS sequence"/>
</dbReference>
<evidence type="ECO:0000256" key="3">
    <source>
        <dbReference type="ARBA" id="ARBA00023163"/>
    </source>
</evidence>
<sequence>MATRATPELEAGGAEPLEQLLVRSGGGDIEAFAELYDRLASRVFGLVTWLVRDEAASQRITCEAFIEAWHRAPTYDPAQLGATAWTLVIARRIAVSALRLSWPPVGHPAPATSVGRSFLLAAGLNRVQANALQLAWFGGLDHRRIEEELDSDEPATTLINEALGMLVAIGPRR</sequence>
<dbReference type="Pfam" id="PF04542">
    <property type="entry name" value="Sigma70_r2"/>
    <property type="match status" value="1"/>
</dbReference>
<gene>
    <name evidence="5" type="ORF">L2K70_17335</name>
</gene>
<evidence type="ECO:0000313" key="6">
    <source>
        <dbReference type="Proteomes" id="UP001201161"/>
    </source>
</evidence>
<keyword evidence="2" id="KW-0731">Sigma factor</keyword>
<dbReference type="PANTHER" id="PTHR43133:SF66">
    <property type="entry name" value="ECF RNA POLYMERASE SIGMA FACTOR SIGK"/>
    <property type="match status" value="1"/>
</dbReference>
<feature type="domain" description="RNA polymerase sigma-70 region 2" evidence="4">
    <location>
        <begin position="35"/>
        <end position="99"/>
    </location>
</feature>
<keyword evidence="3" id="KW-0804">Transcription</keyword>
<dbReference type="InterPro" id="IPR013325">
    <property type="entry name" value="RNA_pol_sigma_r2"/>
</dbReference>
<dbReference type="InterPro" id="IPR007627">
    <property type="entry name" value="RNA_pol_sigma70_r2"/>
</dbReference>
<evidence type="ECO:0000259" key="4">
    <source>
        <dbReference type="Pfam" id="PF04542"/>
    </source>
</evidence>
<protein>
    <recommendedName>
        <fullName evidence="4">RNA polymerase sigma-70 region 2 domain-containing protein</fullName>
    </recommendedName>
</protein>
<dbReference type="PANTHER" id="PTHR43133">
    <property type="entry name" value="RNA POLYMERASE ECF-TYPE SIGMA FACTO"/>
    <property type="match status" value="1"/>
</dbReference>
<evidence type="ECO:0000256" key="2">
    <source>
        <dbReference type="ARBA" id="ARBA00023082"/>
    </source>
</evidence>
<organism evidence="5 6">
    <name type="scientific">Nocardioides potassii</name>
    <dbReference type="NCBI Taxonomy" id="2911371"/>
    <lineage>
        <taxon>Bacteria</taxon>
        <taxon>Bacillati</taxon>
        <taxon>Actinomycetota</taxon>
        <taxon>Actinomycetes</taxon>
        <taxon>Propionibacteriales</taxon>
        <taxon>Nocardioidaceae</taxon>
        <taxon>Nocardioides</taxon>
    </lineage>
</organism>
<dbReference type="RefSeq" id="WP_236404365.1">
    <property type="nucleotide sequence ID" value="NZ_JAKJHZ010000010.1"/>
</dbReference>
<keyword evidence="6" id="KW-1185">Reference proteome</keyword>
<proteinExistence type="predicted"/>
<reference evidence="5 6" key="1">
    <citation type="submission" date="2022-01" db="EMBL/GenBank/DDBJ databases">
        <title>Nocardioides sp. nov., an actinomycete isolated from mining soil.</title>
        <authorList>
            <person name="Liu L."/>
        </authorList>
    </citation>
    <scope>NUCLEOTIDE SEQUENCE [LARGE SCALE GENOMIC DNA]</scope>
    <source>
        <strain evidence="5 6">KLBMP 9356</strain>
    </source>
</reference>
<dbReference type="InterPro" id="IPR039425">
    <property type="entry name" value="RNA_pol_sigma-70-like"/>
</dbReference>
<name>A0ABS9HG86_9ACTN</name>
<evidence type="ECO:0000256" key="1">
    <source>
        <dbReference type="ARBA" id="ARBA00023015"/>
    </source>
</evidence>
<comment type="caution">
    <text evidence="5">The sequence shown here is derived from an EMBL/GenBank/DDBJ whole genome shotgun (WGS) entry which is preliminary data.</text>
</comment>
<dbReference type="EMBL" id="JAKJHZ010000010">
    <property type="protein sequence ID" value="MCF6379377.1"/>
    <property type="molecule type" value="Genomic_DNA"/>
</dbReference>
<dbReference type="Gene3D" id="1.10.1740.10">
    <property type="match status" value="1"/>
</dbReference>
<accession>A0ABS9HG86</accession>
<evidence type="ECO:0000313" key="5">
    <source>
        <dbReference type="EMBL" id="MCF6379377.1"/>
    </source>
</evidence>
<dbReference type="SUPFAM" id="SSF88946">
    <property type="entry name" value="Sigma2 domain of RNA polymerase sigma factors"/>
    <property type="match status" value="1"/>
</dbReference>